<comment type="caution">
    <text evidence="1">The sequence shown here is derived from an EMBL/GenBank/DDBJ whole genome shotgun (WGS) entry which is preliminary data.</text>
</comment>
<dbReference type="Proteomes" id="UP001066276">
    <property type="component" value="Chromosome 7"/>
</dbReference>
<evidence type="ECO:0000313" key="1">
    <source>
        <dbReference type="EMBL" id="KAJ1128018.1"/>
    </source>
</evidence>
<gene>
    <name evidence="1" type="ORF">NDU88_006410</name>
</gene>
<sequence length="96" mass="10270">MEVGLPQLSETGVQALEADLTLEEVMVAIKSLPLARSPRGNRFTAELYQTFATVLTSRLLAVYNEAFNANILADLMQEALIAMIAKLGTAASDLGS</sequence>
<reference evidence="1" key="1">
    <citation type="journal article" date="2022" name="bioRxiv">
        <title>Sequencing and chromosome-scale assembly of the giantPleurodeles waltlgenome.</title>
        <authorList>
            <person name="Brown T."/>
            <person name="Elewa A."/>
            <person name="Iarovenko S."/>
            <person name="Subramanian E."/>
            <person name="Araus A.J."/>
            <person name="Petzold A."/>
            <person name="Susuki M."/>
            <person name="Suzuki K.-i.T."/>
            <person name="Hayashi T."/>
            <person name="Toyoda A."/>
            <person name="Oliveira C."/>
            <person name="Osipova E."/>
            <person name="Leigh N.D."/>
            <person name="Simon A."/>
            <person name="Yun M.H."/>
        </authorList>
    </citation>
    <scope>NUCLEOTIDE SEQUENCE</scope>
    <source>
        <strain evidence="1">20211129_DDA</strain>
        <tissue evidence="1">Liver</tissue>
    </source>
</reference>
<accession>A0AAV7PIC5</accession>
<dbReference type="EMBL" id="JANPWB010000011">
    <property type="protein sequence ID" value="KAJ1128018.1"/>
    <property type="molecule type" value="Genomic_DNA"/>
</dbReference>
<protein>
    <submittedName>
        <fullName evidence="1">Uncharacterized protein</fullName>
    </submittedName>
</protein>
<organism evidence="1 2">
    <name type="scientific">Pleurodeles waltl</name>
    <name type="common">Iberian ribbed newt</name>
    <dbReference type="NCBI Taxonomy" id="8319"/>
    <lineage>
        <taxon>Eukaryota</taxon>
        <taxon>Metazoa</taxon>
        <taxon>Chordata</taxon>
        <taxon>Craniata</taxon>
        <taxon>Vertebrata</taxon>
        <taxon>Euteleostomi</taxon>
        <taxon>Amphibia</taxon>
        <taxon>Batrachia</taxon>
        <taxon>Caudata</taxon>
        <taxon>Salamandroidea</taxon>
        <taxon>Salamandridae</taxon>
        <taxon>Pleurodelinae</taxon>
        <taxon>Pleurodeles</taxon>
    </lineage>
</organism>
<name>A0AAV7PIC5_PLEWA</name>
<keyword evidence="2" id="KW-1185">Reference proteome</keyword>
<proteinExistence type="predicted"/>
<evidence type="ECO:0000313" key="2">
    <source>
        <dbReference type="Proteomes" id="UP001066276"/>
    </source>
</evidence>
<dbReference type="AlphaFoldDB" id="A0AAV7PIC5"/>